<dbReference type="AlphaFoldDB" id="A0AAQ3S529"/>
<protein>
    <submittedName>
        <fullName evidence="1">Uncharacterized protein</fullName>
    </submittedName>
</protein>
<name>A0AAQ3S529_VIGMU</name>
<accession>A0AAQ3S529</accession>
<dbReference type="Proteomes" id="UP001374535">
    <property type="component" value="Chromosome 4"/>
</dbReference>
<evidence type="ECO:0000313" key="2">
    <source>
        <dbReference type="Proteomes" id="UP001374535"/>
    </source>
</evidence>
<keyword evidence="2" id="KW-1185">Reference proteome</keyword>
<sequence length="101" mass="11751">MALWTLVRTKSSKISHHNDPLYIFLPIPDLFSPFHRIKSQVIHSLQYYFQWPSLYLSKKITLPNFVILYSIDVKLISTCSVIGPGKYMLEGIRVTDSYNCL</sequence>
<reference evidence="1 2" key="1">
    <citation type="journal article" date="2023" name="Life. Sci Alliance">
        <title>Evolutionary insights into 3D genome organization and epigenetic landscape of Vigna mungo.</title>
        <authorList>
            <person name="Junaid A."/>
            <person name="Singh B."/>
            <person name="Bhatia S."/>
        </authorList>
    </citation>
    <scope>NUCLEOTIDE SEQUENCE [LARGE SCALE GENOMIC DNA]</scope>
    <source>
        <strain evidence="1">Urdbean</strain>
    </source>
</reference>
<evidence type="ECO:0000313" key="1">
    <source>
        <dbReference type="EMBL" id="WVZ16066.1"/>
    </source>
</evidence>
<dbReference type="EMBL" id="CP144697">
    <property type="protein sequence ID" value="WVZ16066.1"/>
    <property type="molecule type" value="Genomic_DNA"/>
</dbReference>
<proteinExistence type="predicted"/>
<gene>
    <name evidence="1" type="ORF">V8G54_013632</name>
</gene>
<organism evidence="1 2">
    <name type="scientific">Vigna mungo</name>
    <name type="common">Black gram</name>
    <name type="synonym">Phaseolus mungo</name>
    <dbReference type="NCBI Taxonomy" id="3915"/>
    <lineage>
        <taxon>Eukaryota</taxon>
        <taxon>Viridiplantae</taxon>
        <taxon>Streptophyta</taxon>
        <taxon>Embryophyta</taxon>
        <taxon>Tracheophyta</taxon>
        <taxon>Spermatophyta</taxon>
        <taxon>Magnoliopsida</taxon>
        <taxon>eudicotyledons</taxon>
        <taxon>Gunneridae</taxon>
        <taxon>Pentapetalae</taxon>
        <taxon>rosids</taxon>
        <taxon>fabids</taxon>
        <taxon>Fabales</taxon>
        <taxon>Fabaceae</taxon>
        <taxon>Papilionoideae</taxon>
        <taxon>50 kb inversion clade</taxon>
        <taxon>NPAAA clade</taxon>
        <taxon>indigoferoid/millettioid clade</taxon>
        <taxon>Phaseoleae</taxon>
        <taxon>Vigna</taxon>
    </lineage>
</organism>